<dbReference type="NCBIfam" id="NF000940">
    <property type="entry name" value="PRK00094.1-2"/>
    <property type="match status" value="1"/>
</dbReference>
<feature type="binding site" evidence="14">
    <location>
        <position position="276"/>
    </location>
    <ligand>
        <name>sn-glycerol 3-phosphate</name>
        <dbReference type="ChEBI" id="CHEBI:57597"/>
    </ligand>
</feature>
<feature type="transmembrane region" description="Helical" evidence="19">
    <location>
        <begin position="20"/>
        <end position="39"/>
    </location>
</feature>
<feature type="binding site" evidence="14">
    <location>
        <position position="275"/>
    </location>
    <ligand>
        <name>sn-glycerol 3-phosphate</name>
        <dbReference type="ChEBI" id="CHEBI:57597"/>
    </ligand>
</feature>
<keyword evidence="2 14" id="KW-0444">Lipid biosynthesis</keyword>
<comment type="catalytic activity">
    <reaction evidence="10">
        <text>sn-glycerol 3-phosphate + NADP(+) = dihydroxyacetone phosphate + NADPH + H(+)</text>
        <dbReference type="Rhea" id="RHEA:11096"/>
        <dbReference type="ChEBI" id="CHEBI:15378"/>
        <dbReference type="ChEBI" id="CHEBI:57597"/>
        <dbReference type="ChEBI" id="CHEBI:57642"/>
        <dbReference type="ChEBI" id="CHEBI:57783"/>
        <dbReference type="ChEBI" id="CHEBI:58349"/>
        <dbReference type="EC" id="1.1.1.94"/>
    </reaction>
    <physiologicalReaction direction="right-to-left" evidence="10">
        <dbReference type="Rhea" id="RHEA:11098"/>
    </physiologicalReaction>
</comment>
<dbReference type="GO" id="GO:0005829">
    <property type="term" value="C:cytosol"/>
    <property type="evidence" value="ECO:0007669"/>
    <property type="project" value="TreeGrafter"/>
</dbReference>
<feature type="binding site" evidence="14">
    <location>
        <position position="154"/>
    </location>
    <ligand>
        <name>NADPH</name>
        <dbReference type="ChEBI" id="CHEBI:57783"/>
    </ligand>
</feature>
<comment type="caution">
    <text evidence="14">Lacks conserved residue(s) required for the propagation of feature annotation.</text>
</comment>
<reference evidence="22 23" key="1">
    <citation type="submission" date="2018-10" db="EMBL/GenBank/DDBJ databases">
        <title>Xanthobacter tagetidis genome sequencing and assembly.</title>
        <authorList>
            <person name="Maclea K.S."/>
            <person name="Goen A.E."/>
            <person name="Fatima S.A."/>
        </authorList>
    </citation>
    <scope>NUCLEOTIDE SEQUENCE [LARGE SCALE GENOMIC DNA]</scope>
    <source>
        <strain evidence="22 23">ATCC 700314</strain>
    </source>
</reference>
<keyword evidence="19" id="KW-0472">Membrane</keyword>
<evidence type="ECO:0000256" key="4">
    <source>
        <dbReference type="ARBA" id="ARBA00022857"/>
    </source>
</evidence>
<dbReference type="FunFam" id="1.10.1040.10:FF:000001">
    <property type="entry name" value="Glycerol-3-phosphate dehydrogenase [NAD(P)+]"/>
    <property type="match status" value="1"/>
</dbReference>
<feature type="binding site" evidence="14">
    <location>
        <position position="122"/>
    </location>
    <ligand>
        <name>sn-glycerol 3-phosphate</name>
        <dbReference type="ChEBI" id="CHEBI:57597"/>
    </ligand>
</feature>
<evidence type="ECO:0000256" key="14">
    <source>
        <dbReference type="HAMAP-Rule" id="MF_00394"/>
    </source>
</evidence>
<dbReference type="GO" id="GO:0051287">
    <property type="term" value="F:NAD binding"/>
    <property type="evidence" value="ECO:0007669"/>
    <property type="project" value="InterPro"/>
</dbReference>
<dbReference type="SUPFAM" id="SSF48179">
    <property type="entry name" value="6-phosphogluconate dehydrogenase C-terminal domain-like"/>
    <property type="match status" value="1"/>
</dbReference>
<keyword evidence="9 14" id="KW-1208">Phospholipid metabolism</keyword>
<comment type="function">
    <text evidence="14">Catalyzes the reduction of the glycolytic intermediate dihydroxyacetone phosphate (DHAP) to sn-glycerol 3-phosphate (G3P), the key precursor for phospholipid synthesis.</text>
</comment>
<dbReference type="HAMAP" id="MF_00394">
    <property type="entry name" value="NAD_Glyc3P_dehydrog"/>
    <property type="match status" value="1"/>
</dbReference>
<evidence type="ECO:0000313" key="22">
    <source>
        <dbReference type="EMBL" id="RLP75788.1"/>
    </source>
</evidence>
<dbReference type="Proteomes" id="UP000269692">
    <property type="component" value="Unassembled WGS sequence"/>
</dbReference>
<dbReference type="InterPro" id="IPR008927">
    <property type="entry name" value="6-PGluconate_DH-like_C_sf"/>
</dbReference>
<comment type="subcellular location">
    <subcellularLocation>
        <location evidence="14">Cytoplasm</location>
    </subcellularLocation>
</comment>
<feature type="domain" description="Glycerol-3-phosphate dehydrogenase NAD-dependent C-terminal" evidence="21">
    <location>
        <begin position="200"/>
        <end position="333"/>
    </location>
</feature>
<dbReference type="PRINTS" id="PR00077">
    <property type="entry name" value="GPDHDRGNASE"/>
</dbReference>
<dbReference type="Pfam" id="PF01210">
    <property type="entry name" value="NAD_Gly3P_dh_N"/>
    <property type="match status" value="1"/>
</dbReference>
<keyword evidence="14" id="KW-0963">Cytoplasm</keyword>
<evidence type="ECO:0000256" key="13">
    <source>
        <dbReference type="ARBA" id="ARBA00080511"/>
    </source>
</evidence>
<feature type="binding site" evidence="14">
    <location>
        <position position="264"/>
    </location>
    <ligand>
        <name>sn-glycerol 3-phosphate</name>
        <dbReference type="ChEBI" id="CHEBI:57597"/>
    </ligand>
</feature>
<dbReference type="PIRSF" id="PIRSF000114">
    <property type="entry name" value="Glycerol-3-P_dh"/>
    <property type="match status" value="1"/>
</dbReference>
<name>A0A3L7A7E0_9HYPH</name>
<evidence type="ECO:0000256" key="12">
    <source>
        <dbReference type="ARBA" id="ARBA00069372"/>
    </source>
</evidence>
<keyword evidence="23" id="KW-1185">Reference proteome</keyword>
<feature type="binding site" evidence="14">
    <location>
        <position position="274"/>
    </location>
    <ligand>
        <name>sn-glycerol 3-phosphate</name>
        <dbReference type="ChEBI" id="CHEBI:57597"/>
    </ligand>
</feature>
<evidence type="ECO:0000259" key="20">
    <source>
        <dbReference type="Pfam" id="PF01210"/>
    </source>
</evidence>
<feature type="binding site" evidence="14">
    <location>
        <position position="275"/>
    </location>
    <ligand>
        <name>NADPH</name>
        <dbReference type="ChEBI" id="CHEBI:57783"/>
    </ligand>
</feature>
<feature type="domain" description="Glycerol-3-phosphate dehydrogenase NAD-dependent N-terminal" evidence="20">
    <location>
        <begin position="20"/>
        <end position="171"/>
    </location>
</feature>
<dbReference type="InterPro" id="IPR013328">
    <property type="entry name" value="6PGD_dom2"/>
</dbReference>
<feature type="binding site" evidence="16">
    <location>
        <position position="122"/>
    </location>
    <ligand>
        <name>substrate</name>
    </ligand>
</feature>
<dbReference type="GO" id="GO:0005975">
    <property type="term" value="P:carbohydrate metabolic process"/>
    <property type="evidence" value="ECO:0007669"/>
    <property type="project" value="InterPro"/>
</dbReference>
<gene>
    <name evidence="14" type="primary">gpsA</name>
    <name evidence="22" type="ORF">D9R14_15965</name>
</gene>
<evidence type="ECO:0000256" key="5">
    <source>
        <dbReference type="ARBA" id="ARBA00023002"/>
    </source>
</evidence>
<evidence type="ECO:0000256" key="7">
    <source>
        <dbReference type="ARBA" id="ARBA00023098"/>
    </source>
</evidence>
<feature type="binding site" evidence="14">
    <location>
        <position position="28"/>
    </location>
    <ligand>
        <name>NADPH</name>
        <dbReference type="ChEBI" id="CHEBI:57783"/>
    </ligand>
</feature>
<dbReference type="GO" id="GO:0141152">
    <property type="term" value="F:glycerol-3-phosphate dehydrogenase (NAD+) activity"/>
    <property type="evidence" value="ECO:0007669"/>
    <property type="project" value="RHEA"/>
</dbReference>
<evidence type="ECO:0000256" key="16">
    <source>
        <dbReference type="PIRSR" id="PIRSR000114-2"/>
    </source>
</evidence>
<dbReference type="GO" id="GO:0008654">
    <property type="term" value="P:phospholipid biosynthetic process"/>
    <property type="evidence" value="ECO:0007669"/>
    <property type="project" value="UniProtKB-KW"/>
</dbReference>
<dbReference type="OrthoDB" id="9812273at2"/>
<dbReference type="RefSeq" id="WP_121624347.1">
    <property type="nucleotide sequence ID" value="NZ_JACIIW010000003.1"/>
</dbReference>
<dbReference type="InterPro" id="IPR006168">
    <property type="entry name" value="G3P_DH_NAD-dep"/>
</dbReference>
<organism evidence="22 23">
    <name type="scientific">Xanthobacter tagetidis</name>
    <dbReference type="NCBI Taxonomy" id="60216"/>
    <lineage>
        <taxon>Bacteria</taxon>
        <taxon>Pseudomonadati</taxon>
        <taxon>Pseudomonadota</taxon>
        <taxon>Alphaproteobacteria</taxon>
        <taxon>Hyphomicrobiales</taxon>
        <taxon>Xanthobacteraceae</taxon>
        <taxon>Xanthobacter</taxon>
    </lineage>
</organism>
<dbReference type="GO" id="GO:0006650">
    <property type="term" value="P:glycerophospholipid metabolic process"/>
    <property type="evidence" value="ECO:0007669"/>
    <property type="project" value="UniProtKB-UniRule"/>
</dbReference>
<accession>A0A3L7A7E0</accession>
<dbReference type="InterPro" id="IPR011128">
    <property type="entry name" value="G3P_DH_NAD-dep_N"/>
</dbReference>
<dbReference type="InterPro" id="IPR006109">
    <property type="entry name" value="G3P_DH_NAD-dep_C"/>
</dbReference>
<evidence type="ECO:0000256" key="9">
    <source>
        <dbReference type="ARBA" id="ARBA00023264"/>
    </source>
</evidence>
<dbReference type="FunFam" id="3.40.50.720:FF:000019">
    <property type="entry name" value="Glycerol-3-phosphate dehydrogenase [NAD(P)+]"/>
    <property type="match status" value="1"/>
</dbReference>
<evidence type="ECO:0000256" key="6">
    <source>
        <dbReference type="ARBA" id="ARBA00023027"/>
    </source>
</evidence>
<dbReference type="EC" id="1.1.1.94" evidence="11 14"/>
<dbReference type="UniPathway" id="UPA00940"/>
<dbReference type="Pfam" id="PF07479">
    <property type="entry name" value="NAD_Gly3P_dh_C"/>
    <property type="match status" value="1"/>
</dbReference>
<keyword evidence="8 14" id="KW-0594">Phospholipid biosynthesis</keyword>
<evidence type="ECO:0000256" key="8">
    <source>
        <dbReference type="ARBA" id="ARBA00023209"/>
    </source>
</evidence>
<dbReference type="SUPFAM" id="SSF51735">
    <property type="entry name" value="NAD(P)-binding Rossmann-fold domains"/>
    <property type="match status" value="1"/>
</dbReference>
<feature type="binding site" evidence="17">
    <location>
        <position position="275"/>
    </location>
    <ligand>
        <name>NAD(+)</name>
        <dbReference type="ChEBI" id="CHEBI:57540"/>
    </ligand>
</feature>
<dbReference type="PROSITE" id="PS00957">
    <property type="entry name" value="NAD_G3PDH"/>
    <property type="match status" value="1"/>
</dbReference>
<keyword evidence="19" id="KW-1133">Transmembrane helix</keyword>
<evidence type="ECO:0000256" key="15">
    <source>
        <dbReference type="PIRSR" id="PIRSR000114-1"/>
    </source>
</evidence>
<keyword evidence="7 14" id="KW-0443">Lipid metabolism</keyword>
<evidence type="ECO:0000256" key="17">
    <source>
        <dbReference type="PIRSR" id="PIRSR000114-3"/>
    </source>
</evidence>
<dbReference type="GO" id="GO:0046168">
    <property type="term" value="P:glycerol-3-phosphate catabolic process"/>
    <property type="evidence" value="ECO:0007669"/>
    <property type="project" value="InterPro"/>
</dbReference>
<keyword evidence="6 14" id="KW-0520">NAD</keyword>
<keyword evidence="4 14" id="KW-0521">NADP</keyword>
<feature type="binding site" evidence="17">
    <location>
        <position position="154"/>
    </location>
    <ligand>
        <name>NAD(+)</name>
        <dbReference type="ChEBI" id="CHEBI:57540"/>
    </ligand>
</feature>
<evidence type="ECO:0000256" key="18">
    <source>
        <dbReference type="RuleBase" id="RU000437"/>
    </source>
</evidence>
<proteinExistence type="inferred from homology"/>
<dbReference type="NCBIfam" id="NF000942">
    <property type="entry name" value="PRK00094.1-4"/>
    <property type="match status" value="1"/>
</dbReference>
<keyword evidence="5 14" id="KW-0560">Oxidoreductase</keyword>
<dbReference type="PANTHER" id="PTHR11728:SF1">
    <property type="entry name" value="GLYCEROL-3-PHOSPHATE DEHYDROGENASE [NAD(+)] 2, CHLOROPLASTIC"/>
    <property type="match status" value="1"/>
</dbReference>
<evidence type="ECO:0000256" key="11">
    <source>
        <dbReference type="ARBA" id="ARBA00066687"/>
    </source>
</evidence>
<feature type="binding site" evidence="17">
    <location>
        <begin position="24"/>
        <end position="29"/>
    </location>
    <ligand>
        <name>NAD(+)</name>
        <dbReference type="ChEBI" id="CHEBI:57540"/>
    </ligand>
</feature>
<dbReference type="GO" id="GO:0141153">
    <property type="term" value="F:glycerol-3-phosphate dehydrogenase (NADP+) activity"/>
    <property type="evidence" value="ECO:0007669"/>
    <property type="project" value="RHEA"/>
</dbReference>
<protein>
    <recommendedName>
        <fullName evidence="12 14">Glycerol-3-phosphate dehydrogenase [NAD(P)+]</fullName>
        <ecNumber evidence="11 14">1.1.1.94</ecNumber>
    </recommendedName>
    <alternativeName>
        <fullName evidence="14">NAD(P)(+)-dependent glycerol-3-phosphate dehydrogenase</fullName>
    </alternativeName>
    <alternativeName>
        <fullName evidence="13 14">NAD(P)H-dependent dihydroxyacetone-phosphate reductase</fullName>
    </alternativeName>
</protein>
<feature type="binding site" evidence="14">
    <location>
        <position position="301"/>
    </location>
    <ligand>
        <name>NADPH</name>
        <dbReference type="ChEBI" id="CHEBI:57783"/>
    </ligand>
</feature>
<comment type="catalytic activity">
    <reaction evidence="14">
        <text>sn-glycerol 3-phosphate + NAD(+) = dihydroxyacetone phosphate + NADH + H(+)</text>
        <dbReference type="Rhea" id="RHEA:11092"/>
        <dbReference type="ChEBI" id="CHEBI:15378"/>
        <dbReference type="ChEBI" id="CHEBI:57540"/>
        <dbReference type="ChEBI" id="CHEBI:57597"/>
        <dbReference type="ChEBI" id="CHEBI:57642"/>
        <dbReference type="ChEBI" id="CHEBI:57945"/>
        <dbReference type="EC" id="1.1.1.94"/>
    </reaction>
</comment>
<dbReference type="Gene3D" id="1.10.1040.10">
    <property type="entry name" value="N-(1-d-carboxylethyl)-l-norvaline Dehydrogenase, domain 2"/>
    <property type="match status" value="1"/>
</dbReference>
<evidence type="ECO:0000313" key="23">
    <source>
        <dbReference type="Proteomes" id="UP000269692"/>
    </source>
</evidence>
<keyword evidence="3 14" id="KW-0547">Nucleotide-binding</keyword>
<feature type="binding site" evidence="14">
    <location>
        <position position="299"/>
    </location>
    <ligand>
        <name>NADPH</name>
        <dbReference type="ChEBI" id="CHEBI:57783"/>
    </ligand>
</feature>
<dbReference type="AlphaFoldDB" id="A0A3L7A7E0"/>
<evidence type="ECO:0000256" key="10">
    <source>
        <dbReference type="ARBA" id="ARBA00052716"/>
    </source>
</evidence>
<evidence type="ECO:0000256" key="1">
    <source>
        <dbReference type="ARBA" id="ARBA00011009"/>
    </source>
</evidence>
<dbReference type="PANTHER" id="PTHR11728">
    <property type="entry name" value="GLYCEROL-3-PHOSPHATE DEHYDROGENASE"/>
    <property type="match status" value="1"/>
</dbReference>
<comment type="similarity">
    <text evidence="1 14 18">Belongs to the NAD-dependent glycerol-3-phosphate dehydrogenase family.</text>
</comment>
<dbReference type="GO" id="GO:0046167">
    <property type="term" value="P:glycerol-3-phosphate biosynthetic process"/>
    <property type="evidence" value="ECO:0007669"/>
    <property type="project" value="UniProtKB-UniRule"/>
</dbReference>
<feature type="binding site" evidence="14">
    <location>
        <position position="152"/>
    </location>
    <ligand>
        <name>sn-glycerol 3-phosphate</name>
        <dbReference type="ChEBI" id="CHEBI:57597"/>
    </ligand>
</feature>
<feature type="binding site" evidence="14">
    <location>
        <position position="150"/>
    </location>
    <ligand>
        <name>sn-glycerol 3-phosphate</name>
        <dbReference type="ChEBI" id="CHEBI:57597"/>
    </ligand>
</feature>
<evidence type="ECO:0000259" key="21">
    <source>
        <dbReference type="Pfam" id="PF07479"/>
    </source>
</evidence>
<feature type="binding site" evidence="14">
    <location>
        <position position="122"/>
    </location>
    <ligand>
        <name>NADPH</name>
        <dbReference type="ChEBI" id="CHEBI:57783"/>
    </ligand>
</feature>
<comment type="pathway">
    <text evidence="14">Membrane lipid metabolism; glycerophospholipid metabolism.</text>
</comment>
<feature type="active site" description="Proton acceptor" evidence="14 15">
    <location>
        <position position="211"/>
    </location>
</feature>
<feature type="binding site" evidence="14">
    <location>
        <position position="211"/>
    </location>
    <ligand>
        <name>sn-glycerol 3-phosphate</name>
        <dbReference type="ChEBI" id="CHEBI:57597"/>
    </ligand>
</feature>
<dbReference type="Gene3D" id="3.40.50.720">
    <property type="entry name" value="NAD(P)-binding Rossmann-like Domain"/>
    <property type="match status" value="1"/>
</dbReference>
<comment type="caution">
    <text evidence="22">The sequence shown here is derived from an EMBL/GenBank/DDBJ whole genome shotgun (WGS) entry which is preliminary data.</text>
</comment>
<dbReference type="InterPro" id="IPR036291">
    <property type="entry name" value="NAD(P)-bd_dom_sf"/>
</dbReference>
<sequence length="373" mass="38176">MKHHHDENWRPRNDGAFADLAIVGAGAWGTALAVTAVRAGRRAALWAREPEVVQTIARTRVNATFLPGVPLPGAIRATGILADATRAAEAVLLAVPSQHLRAVCRSLADVLPGGVPVVICAKGIERDTGLLLEAVAARELPGSPLGVLSGPTFAHEVAAGHPTAVTVASRDVGAKGEASLAARVAVTLASQTFRPYVSADVTGVEVGGAVKNVLALASGMASGLGFGANTRAAIITRGLAEIAALCEALGGQRDTVAGLSGVGDLTLTCSSEQSRNMRYGMGLAMGRSAADIFDGRPVVVEGVENAVSVTDLARRLRVDMPICEAVRAVVEGMPMAEAMAALLDRPLRAEPRGLALELPRPAAAPGMPIEGCA</sequence>
<feature type="binding site" evidence="14">
    <location>
        <position position="48"/>
    </location>
    <ligand>
        <name>NADPH</name>
        <dbReference type="ChEBI" id="CHEBI:57783"/>
    </ligand>
</feature>
<feature type="binding site" evidence="16">
    <location>
        <begin position="275"/>
        <end position="276"/>
    </location>
    <ligand>
        <name>substrate</name>
    </ligand>
</feature>
<evidence type="ECO:0000256" key="19">
    <source>
        <dbReference type="SAM" id="Phobius"/>
    </source>
</evidence>
<evidence type="ECO:0000256" key="2">
    <source>
        <dbReference type="ARBA" id="ARBA00022516"/>
    </source>
</evidence>
<evidence type="ECO:0000256" key="3">
    <source>
        <dbReference type="ARBA" id="ARBA00022741"/>
    </source>
</evidence>
<dbReference type="EMBL" id="RCTF01000014">
    <property type="protein sequence ID" value="RLP75788.1"/>
    <property type="molecule type" value="Genomic_DNA"/>
</dbReference>
<keyword evidence="19" id="KW-0812">Transmembrane</keyword>